<protein>
    <submittedName>
        <fullName evidence="1">Uncharacterized protein</fullName>
    </submittedName>
</protein>
<evidence type="ECO:0000313" key="1">
    <source>
        <dbReference type="EMBL" id="QTA84437.1"/>
    </source>
</evidence>
<sequence>MNQKNMSRLSVKSFKLLKKPASMHFLKIYNFAGKNSGRLFF</sequence>
<keyword evidence="2" id="KW-1185">Reference proteome</keyword>
<proteinExistence type="predicted"/>
<dbReference type="EMBL" id="CP061800">
    <property type="protein sequence ID" value="QTA84437.1"/>
    <property type="molecule type" value="Genomic_DNA"/>
</dbReference>
<accession>A0A975BFF8</accession>
<reference evidence="1" key="1">
    <citation type="journal article" date="2021" name="Microb. Physiol.">
        <title>Proteogenomic Insights into the Physiology of Marine, Sulfate-Reducing, Filamentous Desulfonema limicola and Desulfonema magnum.</title>
        <authorList>
            <person name="Schnaars V."/>
            <person name="Wohlbrand L."/>
            <person name="Scheve S."/>
            <person name="Hinrichs C."/>
            <person name="Reinhardt R."/>
            <person name="Rabus R."/>
        </authorList>
    </citation>
    <scope>NUCLEOTIDE SEQUENCE</scope>
    <source>
        <strain evidence="1">4be13</strain>
    </source>
</reference>
<name>A0A975BFF8_9BACT</name>
<organism evidence="1 2">
    <name type="scientific">Desulfonema magnum</name>
    <dbReference type="NCBI Taxonomy" id="45655"/>
    <lineage>
        <taxon>Bacteria</taxon>
        <taxon>Pseudomonadati</taxon>
        <taxon>Thermodesulfobacteriota</taxon>
        <taxon>Desulfobacteria</taxon>
        <taxon>Desulfobacterales</taxon>
        <taxon>Desulfococcaceae</taxon>
        <taxon>Desulfonema</taxon>
    </lineage>
</organism>
<dbReference type="Proteomes" id="UP000663722">
    <property type="component" value="Chromosome"/>
</dbReference>
<dbReference type="AlphaFoldDB" id="A0A975BFF8"/>
<evidence type="ECO:0000313" key="2">
    <source>
        <dbReference type="Proteomes" id="UP000663722"/>
    </source>
</evidence>
<dbReference type="KEGG" id="dmm:dnm_004330"/>
<gene>
    <name evidence="1" type="ORF">dnm_004330</name>
</gene>